<dbReference type="RefSeq" id="WP_089001848.1">
    <property type="nucleotide sequence ID" value="NZ_JBFAAC010000006.1"/>
</dbReference>
<dbReference type="GeneID" id="95804240"/>
<name>A0A1C5GER3_MICEH</name>
<evidence type="ECO:0000256" key="2">
    <source>
        <dbReference type="SAM" id="Phobius"/>
    </source>
</evidence>
<dbReference type="EMBL" id="LT607733">
    <property type="protein sequence ID" value="SCG18207.1"/>
    <property type="molecule type" value="Genomic_DNA"/>
</dbReference>
<keyword evidence="2" id="KW-0472">Membrane</keyword>
<organism evidence="3 4">
    <name type="scientific">Micromonospora echinofusca</name>
    <dbReference type="NCBI Taxonomy" id="47858"/>
    <lineage>
        <taxon>Bacteria</taxon>
        <taxon>Bacillati</taxon>
        <taxon>Actinomycetota</taxon>
        <taxon>Actinomycetes</taxon>
        <taxon>Micromonosporales</taxon>
        <taxon>Micromonosporaceae</taxon>
        <taxon>Micromonospora</taxon>
    </lineage>
</organism>
<feature type="transmembrane region" description="Helical" evidence="2">
    <location>
        <begin position="224"/>
        <end position="246"/>
    </location>
</feature>
<dbReference type="AlphaFoldDB" id="A0A1C5GER3"/>
<feature type="compositionally biased region" description="Basic residues" evidence="1">
    <location>
        <begin position="248"/>
        <end position="263"/>
    </location>
</feature>
<protein>
    <submittedName>
        <fullName evidence="3">Uncharacterized protein</fullName>
    </submittedName>
</protein>
<dbReference type="Proteomes" id="UP000198251">
    <property type="component" value="Chromosome I"/>
</dbReference>
<evidence type="ECO:0000313" key="4">
    <source>
        <dbReference type="Proteomes" id="UP000198251"/>
    </source>
</evidence>
<evidence type="ECO:0000313" key="3">
    <source>
        <dbReference type="EMBL" id="SCG18207.1"/>
    </source>
</evidence>
<sequence length="269" mass="28675">MADEERTEIRRWSSRRVWTVGLLGAGVTLVALAFAVAAIVHSSDEVGGPSDQVEYQARIRAGRSGLFPGTLHVEAERRVPVGAESRIGIWACGPDSGVACPAATATSGPVPDASREPVAVPLGARVRIDLTGGNPEAMTVRSVDATGDPAQPLTERDDVAYWAWFVKATRPGTYPLVASVSVLAGDSETLLIPRERVDIELTVTRTGAYTAREATRGGWVVTQWLVGTVIALLGTGLITAATLARWRRGHRRGPGRSRRRPTRAGRPDA</sequence>
<proteinExistence type="predicted"/>
<keyword evidence="2" id="KW-1133">Transmembrane helix</keyword>
<gene>
    <name evidence="3" type="ORF">GA0070610_4546</name>
</gene>
<keyword evidence="4" id="KW-1185">Reference proteome</keyword>
<evidence type="ECO:0000256" key="1">
    <source>
        <dbReference type="SAM" id="MobiDB-lite"/>
    </source>
</evidence>
<reference evidence="3 4" key="1">
    <citation type="submission" date="2016-06" db="EMBL/GenBank/DDBJ databases">
        <authorList>
            <person name="Kjaerup R.B."/>
            <person name="Dalgaard T.S."/>
            <person name="Juul-Madsen H.R."/>
        </authorList>
    </citation>
    <scope>NUCLEOTIDE SEQUENCE [LARGE SCALE GENOMIC DNA]</scope>
    <source>
        <strain evidence="3 4">DSM 43913</strain>
    </source>
</reference>
<feature type="transmembrane region" description="Helical" evidence="2">
    <location>
        <begin position="20"/>
        <end position="40"/>
    </location>
</feature>
<feature type="region of interest" description="Disordered" evidence="1">
    <location>
        <begin position="248"/>
        <end position="269"/>
    </location>
</feature>
<keyword evidence="2" id="KW-0812">Transmembrane</keyword>
<accession>A0A1C5GER3</accession>